<dbReference type="GO" id="GO:0033177">
    <property type="term" value="C:proton-transporting two-sector ATPase complex, proton-transporting domain"/>
    <property type="evidence" value="ECO:0007669"/>
    <property type="project" value="InterPro"/>
</dbReference>
<dbReference type="GeneID" id="89228854"/>
<gene>
    <name evidence="7" type="ORF">MsAm2_14300</name>
</gene>
<keyword evidence="4 5" id="KW-0472">Membrane</keyword>
<evidence type="ECO:0000256" key="1">
    <source>
        <dbReference type="ARBA" id="ARBA00004141"/>
    </source>
</evidence>
<feature type="transmembrane region" description="Helical" evidence="5">
    <location>
        <begin position="49"/>
        <end position="69"/>
    </location>
</feature>
<accession>A0AA96V6H6</accession>
<keyword evidence="2 5" id="KW-0812">Transmembrane</keyword>
<reference evidence="7 8" key="1">
    <citation type="submission" date="2023-07" db="EMBL/GenBank/DDBJ databases">
        <title>Closed genome sequence of Methanosarcinaceae archaeon Am2.</title>
        <authorList>
            <person name="Poehlein A."/>
            <person name="Protasov E."/>
            <person name="Platt K."/>
            <person name="Reeh H."/>
            <person name="Daniel R."/>
            <person name="Brune A."/>
        </authorList>
    </citation>
    <scope>NUCLEOTIDE SEQUENCE [LARGE SCALE GENOMIC DNA]</scope>
    <source>
        <strain evidence="7 8">Am2</strain>
    </source>
</reference>
<dbReference type="AlphaFoldDB" id="A0AA96V6H6"/>
<evidence type="ECO:0000313" key="8">
    <source>
        <dbReference type="Proteomes" id="UP001304970"/>
    </source>
</evidence>
<evidence type="ECO:0000256" key="2">
    <source>
        <dbReference type="ARBA" id="ARBA00022692"/>
    </source>
</evidence>
<evidence type="ECO:0000256" key="3">
    <source>
        <dbReference type="ARBA" id="ARBA00022989"/>
    </source>
</evidence>
<dbReference type="CDD" id="cd18181">
    <property type="entry name" value="ATP-synt_Vo_Ao_c_TtATPase_like"/>
    <property type="match status" value="1"/>
</dbReference>
<proteinExistence type="predicted"/>
<dbReference type="Proteomes" id="UP001304970">
    <property type="component" value="Chromosome"/>
</dbReference>
<dbReference type="GO" id="GO:0015078">
    <property type="term" value="F:proton transmembrane transporter activity"/>
    <property type="evidence" value="ECO:0007669"/>
    <property type="project" value="InterPro"/>
</dbReference>
<evidence type="ECO:0000259" key="6">
    <source>
        <dbReference type="Pfam" id="PF00137"/>
    </source>
</evidence>
<organism evidence="7 8">
    <name type="scientific">Methanolapillus ohkumae</name>
    <dbReference type="NCBI Taxonomy" id="3028298"/>
    <lineage>
        <taxon>Archaea</taxon>
        <taxon>Methanobacteriati</taxon>
        <taxon>Methanobacteriota</taxon>
        <taxon>Stenosarchaea group</taxon>
        <taxon>Methanomicrobia</taxon>
        <taxon>Methanosarcinales</taxon>
        <taxon>Methanosarcinaceae</taxon>
        <taxon>Methanolapillus</taxon>
    </lineage>
</organism>
<dbReference type="InterPro" id="IPR002379">
    <property type="entry name" value="ATPase_proteolipid_c-like_dom"/>
</dbReference>
<dbReference type="Pfam" id="PF00137">
    <property type="entry name" value="ATP-synt_C"/>
    <property type="match status" value="1"/>
</dbReference>
<dbReference type="InterPro" id="IPR035921">
    <property type="entry name" value="F/V-ATP_Csub_sf"/>
</dbReference>
<evidence type="ECO:0000313" key="7">
    <source>
        <dbReference type="EMBL" id="WNY27627.1"/>
    </source>
</evidence>
<evidence type="ECO:0000256" key="5">
    <source>
        <dbReference type="SAM" id="Phobius"/>
    </source>
</evidence>
<dbReference type="RefSeq" id="WP_338097586.1">
    <property type="nucleotide sequence ID" value="NZ_CP131061.1"/>
</dbReference>
<dbReference type="SUPFAM" id="SSF81333">
    <property type="entry name" value="F1F0 ATP synthase subunit C"/>
    <property type="match status" value="1"/>
</dbReference>
<keyword evidence="3 5" id="KW-1133">Transmembrane helix</keyword>
<keyword evidence="8" id="KW-1185">Reference proteome</keyword>
<comment type="subcellular location">
    <subcellularLocation>
        <location evidence="1">Membrane</location>
        <topology evidence="1">Multi-pass membrane protein</topology>
    </subcellularLocation>
</comment>
<dbReference type="Gene3D" id="1.20.120.610">
    <property type="entry name" value="lithium bound rotor ring of v- atpase"/>
    <property type="match status" value="1"/>
</dbReference>
<dbReference type="EMBL" id="CP131061">
    <property type="protein sequence ID" value="WNY27627.1"/>
    <property type="molecule type" value="Genomic_DNA"/>
</dbReference>
<evidence type="ECO:0000256" key="4">
    <source>
        <dbReference type="ARBA" id="ARBA00023136"/>
    </source>
</evidence>
<sequence length="70" mass="7194">MELTTESVVALSKAIAIFGTGLATAWGEKVIGAAAIGAMVENESLFGKALILTVLPETIVIFGLVVALMM</sequence>
<name>A0AA96V6H6_9EURY</name>
<feature type="domain" description="V-ATPase proteolipid subunit C-like" evidence="6">
    <location>
        <begin position="14"/>
        <end position="70"/>
    </location>
</feature>
<protein>
    <recommendedName>
        <fullName evidence="6">V-ATPase proteolipid subunit C-like domain-containing protein</fullName>
    </recommendedName>
</protein>